<protein>
    <submittedName>
        <fullName evidence="2">Uncharacterized protein</fullName>
    </submittedName>
</protein>
<reference evidence="2" key="2">
    <citation type="submission" date="2022-02" db="EMBL/GenBank/DDBJ databases">
        <authorList>
            <person name="Elcheninov A.G."/>
            <person name="Sorokin D.Y."/>
            <person name="Kublanov I.V."/>
        </authorList>
    </citation>
    <scope>NUCLEOTIDE SEQUENCE</scope>
    <source>
        <strain evidence="2">AArc-St2</strain>
    </source>
</reference>
<evidence type="ECO:0000256" key="1">
    <source>
        <dbReference type="SAM" id="Phobius"/>
    </source>
</evidence>
<feature type="transmembrane region" description="Helical" evidence="1">
    <location>
        <begin position="15"/>
        <end position="41"/>
    </location>
</feature>
<dbReference type="AlphaFoldDB" id="A0AAE3K9X5"/>
<accession>A0AAE3K9X5</accession>
<keyword evidence="1" id="KW-1133">Transmembrane helix</keyword>
<dbReference type="RefSeq" id="WP_250585395.1">
    <property type="nucleotide sequence ID" value="NZ_JAKRVX010000007.1"/>
</dbReference>
<dbReference type="EMBL" id="JAKRVX010000007">
    <property type="protein sequence ID" value="MCL9817990.1"/>
    <property type="molecule type" value="Genomic_DNA"/>
</dbReference>
<organism evidence="2 3">
    <name type="scientific">Natronocalculus amylovorans</name>
    <dbReference type="NCBI Taxonomy" id="2917812"/>
    <lineage>
        <taxon>Archaea</taxon>
        <taxon>Methanobacteriati</taxon>
        <taxon>Methanobacteriota</taxon>
        <taxon>Stenosarchaea group</taxon>
        <taxon>Halobacteria</taxon>
        <taxon>Halobacteriales</taxon>
        <taxon>Haloferacaceae</taxon>
        <taxon>Natronocalculus</taxon>
    </lineage>
</organism>
<keyword evidence="1" id="KW-0812">Transmembrane</keyword>
<proteinExistence type="predicted"/>
<evidence type="ECO:0000313" key="2">
    <source>
        <dbReference type="EMBL" id="MCL9817990.1"/>
    </source>
</evidence>
<dbReference type="Proteomes" id="UP001203207">
    <property type="component" value="Unassembled WGS sequence"/>
</dbReference>
<keyword evidence="1" id="KW-0472">Membrane</keyword>
<sequence>MITGLDLDHVGEFSVIVAIEALVLGLLIGPIFEAMILAAAVSMILSNFTHVYDEEIYRAMVRRDWLGRPYHDVDDWNSVPDDISDHVVIVGYGRQGRRLVKFCEKSINHML</sequence>
<reference evidence="2" key="1">
    <citation type="journal article" date="2022" name="Syst. Appl. Microbiol.">
        <title>Natronocalculus amylovorans gen. nov., sp. nov., and Natranaeroarchaeum aerophilus sp. nov., dominant culturable amylolytic natronoarchaea from hypersaline soda lakes in southwestern Siberia.</title>
        <authorList>
            <person name="Sorokin D.Y."/>
            <person name="Elcheninov A.G."/>
            <person name="Khizhniak T.V."/>
            <person name="Koenen M."/>
            <person name="Bale N.J."/>
            <person name="Damste J.S.S."/>
            <person name="Kublanov I.V."/>
        </authorList>
    </citation>
    <scope>NUCLEOTIDE SEQUENCE</scope>
    <source>
        <strain evidence="2">AArc-St2</strain>
    </source>
</reference>
<evidence type="ECO:0000313" key="3">
    <source>
        <dbReference type="Proteomes" id="UP001203207"/>
    </source>
</evidence>
<keyword evidence="3" id="KW-1185">Reference proteome</keyword>
<comment type="caution">
    <text evidence="2">The sequence shown here is derived from an EMBL/GenBank/DDBJ whole genome shotgun (WGS) entry which is preliminary data.</text>
</comment>
<name>A0AAE3K9X5_9EURY</name>
<gene>
    <name evidence="2" type="ORF">AArcSt2_13695</name>
</gene>